<evidence type="ECO:0000256" key="3">
    <source>
        <dbReference type="ARBA" id="ARBA00022723"/>
    </source>
</evidence>
<evidence type="ECO:0000256" key="1">
    <source>
        <dbReference type="ARBA" id="ARBA00010718"/>
    </source>
</evidence>
<reference evidence="8 9" key="1">
    <citation type="submission" date="2018-11" db="EMBL/GenBank/DDBJ databases">
        <authorList>
            <consortium name="Pathogen Informatics"/>
        </authorList>
    </citation>
    <scope>NUCLEOTIDE SEQUENCE [LARGE SCALE GENOMIC DNA]</scope>
</reference>
<dbReference type="Pfam" id="PF00194">
    <property type="entry name" value="Carb_anhydrase"/>
    <property type="match status" value="1"/>
</dbReference>
<organism evidence="8 9">
    <name type="scientific">Soboliphyme baturini</name>
    <dbReference type="NCBI Taxonomy" id="241478"/>
    <lineage>
        <taxon>Eukaryota</taxon>
        <taxon>Metazoa</taxon>
        <taxon>Ecdysozoa</taxon>
        <taxon>Nematoda</taxon>
        <taxon>Enoplea</taxon>
        <taxon>Dorylaimia</taxon>
        <taxon>Dioctophymatida</taxon>
        <taxon>Dioctophymatoidea</taxon>
        <taxon>Soboliphymatidae</taxon>
        <taxon>Soboliphyme</taxon>
    </lineage>
</organism>
<evidence type="ECO:0000256" key="2">
    <source>
        <dbReference type="ARBA" id="ARBA00012925"/>
    </source>
</evidence>
<proteinExistence type="inferred from homology"/>
<evidence type="ECO:0000313" key="9">
    <source>
        <dbReference type="Proteomes" id="UP000270296"/>
    </source>
</evidence>
<dbReference type="InterPro" id="IPR023561">
    <property type="entry name" value="Carbonic_anhydrase_a-class"/>
</dbReference>
<accession>A0A3P8BTT3</accession>
<name>A0A3P8BTT3_9BILA</name>
<feature type="domain" description="Alpha-carbonic anhydrase" evidence="7">
    <location>
        <begin position="1"/>
        <end position="89"/>
    </location>
</feature>
<keyword evidence="5" id="KW-0456">Lyase</keyword>
<keyword evidence="3" id="KW-0479">Metal-binding</keyword>
<dbReference type="OrthoDB" id="429145at2759"/>
<evidence type="ECO:0000313" key="8">
    <source>
        <dbReference type="EMBL" id="VDP12738.1"/>
    </source>
</evidence>
<dbReference type="EC" id="4.2.1.1" evidence="2"/>
<dbReference type="GO" id="GO:0008270">
    <property type="term" value="F:zinc ion binding"/>
    <property type="evidence" value="ECO:0007669"/>
    <property type="project" value="InterPro"/>
</dbReference>
<dbReference type="EMBL" id="UZAM01010536">
    <property type="protein sequence ID" value="VDP12738.1"/>
    <property type="molecule type" value="Genomic_DNA"/>
</dbReference>
<gene>
    <name evidence="8" type="ORF">SBAD_LOCUS7333</name>
</gene>
<comment type="similarity">
    <text evidence="1">Belongs to the alpha-carbonic anhydrase family.</text>
</comment>
<dbReference type="SUPFAM" id="SSF51069">
    <property type="entry name" value="Carbonic anhydrase"/>
    <property type="match status" value="1"/>
</dbReference>
<dbReference type="AlphaFoldDB" id="A0A3P8BTT3"/>
<dbReference type="InterPro" id="IPR001148">
    <property type="entry name" value="CA_dom"/>
</dbReference>
<evidence type="ECO:0000256" key="6">
    <source>
        <dbReference type="ARBA" id="ARBA00048348"/>
    </source>
</evidence>
<comment type="catalytic activity">
    <reaction evidence="6">
        <text>hydrogencarbonate + H(+) = CO2 + H2O</text>
        <dbReference type="Rhea" id="RHEA:10748"/>
        <dbReference type="ChEBI" id="CHEBI:15377"/>
        <dbReference type="ChEBI" id="CHEBI:15378"/>
        <dbReference type="ChEBI" id="CHEBI:16526"/>
        <dbReference type="ChEBI" id="CHEBI:17544"/>
        <dbReference type="EC" id="4.2.1.1"/>
    </reaction>
</comment>
<protein>
    <recommendedName>
        <fullName evidence="2">carbonic anhydrase</fullName>
        <ecNumber evidence="2">4.2.1.1</ecNumber>
    </recommendedName>
</protein>
<sequence>MNSFHSNKKIFSDKQDYWTYNGSLTTPPCCECVIWTVFCHPLKVSTSQMNVLRSLLSMPIERIDSSHPQLVNNFRPTQSLNGRIVRRSFR</sequence>
<dbReference type="PANTHER" id="PTHR18952:SF265">
    <property type="entry name" value="CARBONIC ANHYDRASE"/>
    <property type="match status" value="1"/>
</dbReference>
<evidence type="ECO:0000256" key="4">
    <source>
        <dbReference type="ARBA" id="ARBA00022833"/>
    </source>
</evidence>
<dbReference type="Gene3D" id="3.10.200.10">
    <property type="entry name" value="Alpha carbonic anhydrase"/>
    <property type="match status" value="1"/>
</dbReference>
<dbReference type="Proteomes" id="UP000270296">
    <property type="component" value="Unassembled WGS sequence"/>
</dbReference>
<evidence type="ECO:0000259" key="7">
    <source>
        <dbReference type="PROSITE" id="PS51144"/>
    </source>
</evidence>
<dbReference type="PROSITE" id="PS51144">
    <property type="entry name" value="ALPHA_CA_2"/>
    <property type="match status" value="1"/>
</dbReference>
<keyword evidence="4" id="KW-0862">Zinc</keyword>
<evidence type="ECO:0000256" key="5">
    <source>
        <dbReference type="ARBA" id="ARBA00023239"/>
    </source>
</evidence>
<dbReference type="GO" id="GO:0004089">
    <property type="term" value="F:carbonate dehydratase activity"/>
    <property type="evidence" value="ECO:0007669"/>
    <property type="project" value="UniProtKB-EC"/>
</dbReference>
<dbReference type="PANTHER" id="PTHR18952">
    <property type="entry name" value="CARBONIC ANHYDRASE"/>
    <property type="match status" value="1"/>
</dbReference>
<keyword evidence="9" id="KW-1185">Reference proteome</keyword>
<dbReference type="InterPro" id="IPR036398">
    <property type="entry name" value="CA_dom_sf"/>
</dbReference>